<dbReference type="CDD" id="cd08434">
    <property type="entry name" value="PBP2_GltC_like"/>
    <property type="match status" value="1"/>
</dbReference>
<dbReference type="SUPFAM" id="SSF46785">
    <property type="entry name" value="Winged helix' DNA-binding domain"/>
    <property type="match status" value="1"/>
</dbReference>
<protein>
    <submittedName>
        <fullName evidence="6">LysR family transcriptional regulator</fullName>
    </submittedName>
</protein>
<sequence>MEIQQLYYFKIVATLQHMTQAAEQLSISQPALSKSIANIERELGVPLFDRQGRSIFLNRYGALFLESVDIILAEHSKVMQEFAEITKPGFGEVSFGFIHTLGMGVVPELMAHTSEKYPNMQFTLTQSTSLRLLKLLEDGDIDLCLSQKIESKLLDIHWVELWTEELFVIVPENHALAERDYIKLIEIKDDPFISIKRGNSLRQMVDTLFQSVGVTTNTTFSAEEMHTVAGFVGSGLGVSLIPNIKGLDQFNVKKIRISEPPCYRKIGVSWVKNRYISPAANDFKGFLIETLIKEQNK</sequence>
<dbReference type="Gene3D" id="1.10.10.10">
    <property type="entry name" value="Winged helix-like DNA-binding domain superfamily/Winged helix DNA-binding domain"/>
    <property type="match status" value="1"/>
</dbReference>
<dbReference type="Pfam" id="PF03466">
    <property type="entry name" value="LysR_substrate"/>
    <property type="match status" value="1"/>
</dbReference>
<dbReference type="GO" id="GO:0005829">
    <property type="term" value="C:cytosol"/>
    <property type="evidence" value="ECO:0007669"/>
    <property type="project" value="TreeGrafter"/>
</dbReference>
<evidence type="ECO:0000259" key="5">
    <source>
        <dbReference type="PROSITE" id="PS50931"/>
    </source>
</evidence>
<reference evidence="6 7" key="1">
    <citation type="submission" date="2023-03" db="EMBL/GenBank/DDBJ databases">
        <title>Bacillus Genome Sequencing.</title>
        <authorList>
            <person name="Dunlap C."/>
        </authorList>
    </citation>
    <scope>NUCLEOTIDE SEQUENCE [LARGE SCALE GENOMIC DNA]</scope>
    <source>
        <strain evidence="6 7">B-59205</strain>
    </source>
</reference>
<evidence type="ECO:0000313" key="7">
    <source>
        <dbReference type="Proteomes" id="UP001344888"/>
    </source>
</evidence>
<evidence type="ECO:0000313" key="6">
    <source>
        <dbReference type="EMBL" id="MEC1180180.1"/>
    </source>
</evidence>
<dbReference type="EMBL" id="JARSFG010000022">
    <property type="protein sequence ID" value="MEC1180180.1"/>
    <property type="molecule type" value="Genomic_DNA"/>
</dbReference>
<evidence type="ECO:0000256" key="1">
    <source>
        <dbReference type="ARBA" id="ARBA00009437"/>
    </source>
</evidence>
<dbReference type="InterPro" id="IPR000847">
    <property type="entry name" value="LysR_HTH_N"/>
</dbReference>
<gene>
    <name evidence="6" type="ORF">P9B03_16880</name>
</gene>
<keyword evidence="2" id="KW-0805">Transcription regulation</keyword>
<dbReference type="PANTHER" id="PTHR30419">
    <property type="entry name" value="HTH-TYPE TRANSCRIPTIONAL REGULATOR YBHD"/>
    <property type="match status" value="1"/>
</dbReference>
<dbReference type="InterPro" id="IPR036388">
    <property type="entry name" value="WH-like_DNA-bd_sf"/>
</dbReference>
<dbReference type="InterPro" id="IPR036390">
    <property type="entry name" value="WH_DNA-bd_sf"/>
</dbReference>
<dbReference type="GO" id="GO:0003700">
    <property type="term" value="F:DNA-binding transcription factor activity"/>
    <property type="evidence" value="ECO:0007669"/>
    <property type="project" value="InterPro"/>
</dbReference>
<comment type="similarity">
    <text evidence="1">Belongs to the LysR transcriptional regulatory family.</text>
</comment>
<evidence type="ECO:0000256" key="3">
    <source>
        <dbReference type="ARBA" id="ARBA00023125"/>
    </source>
</evidence>
<keyword evidence="3" id="KW-0238">DNA-binding</keyword>
<comment type="caution">
    <text evidence="6">The sequence shown here is derived from an EMBL/GenBank/DDBJ whole genome shotgun (WGS) entry which is preliminary data.</text>
</comment>
<feature type="domain" description="HTH lysR-type" evidence="5">
    <location>
        <begin position="1"/>
        <end position="58"/>
    </location>
</feature>
<dbReference type="Gene3D" id="3.40.190.290">
    <property type="match status" value="1"/>
</dbReference>
<dbReference type="RefSeq" id="WP_326124739.1">
    <property type="nucleotide sequence ID" value="NZ_JARSFG010000022.1"/>
</dbReference>
<dbReference type="Pfam" id="PF00126">
    <property type="entry name" value="HTH_1"/>
    <property type="match status" value="1"/>
</dbReference>
<dbReference type="PANTHER" id="PTHR30419:SF28">
    <property type="entry name" value="HTH-TYPE TRANSCRIPTIONAL REGULATOR BSDA"/>
    <property type="match status" value="1"/>
</dbReference>
<dbReference type="GO" id="GO:0003677">
    <property type="term" value="F:DNA binding"/>
    <property type="evidence" value="ECO:0007669"/>
    <property type="project" value="UniProtKB-KW"/>
</dbReference>
<dbReference type="InterPro" id="IPR005119">
    <property type="entry name" value="LysR_subst-bd"/>
</dbReference>
<keyword evidence="4" id="KW-0804">Transcription</keyword>
<accession>A0AAW9NRL8</accession>
<dbReference type="SUPFAM" id="SSF53850">
    <property type="entry name" value="Periplasmic binding protein-like II"/>
    <property type="match status" value="1"/>
</dbReference>
<name>A0AAW9NRL8_9BACL</name>
<proteinExistence type="inferred from homology"/>
<dbReference type="FunFam" id="1.10.10.10:FF:000001">
    <property type="entry name" value="LysR family transcriptional regulator"/>
    <property type="match status" value="1"/>
</dbReference>
<dbReference type="PROSITE" id="PS50931">
    <property type="entry name" value="HTH_LYSR"/>
    <property type="match status" value="1"/>
</dbReference>
<organism evidence="6 7">
    <name type="scientific">Metasolibacillus meyeri</name>
    <dbReference type="NCBI Taxonomy" id="1071052"/>
    <lineage>
        <taxon>Bacteria</taxon>
        <taxon>Bacillati</taxon>
        <taxon>Bacillota</taxon>
        <taxon>Bacilli</taxon>
        <taxon>Bacillales</taxon>
        <taxon>Caryophanaceae</taxon>
        <taxon>Metasolibacillus</taxon>
    </lineage>
</organism>
<dbReference type="PRINTS" id="PR00039">
    <property type="entry name" value="HTHLYSR"/>
</dbReference>
<evidence type="ECO:0000256" key="2">
    <source>
        <dbReference type="ARBA" id="ARBA00023015"/>
    </source>
</evidence>
<dbReference type="InterPro" id="IPR050950">
    <property type="entry name" value="HTH-type_LysR_regulators"/>
</dbReference>
<evidence type="ECO:0000256" key="4">
    <source>
        <dbReference type="ARBA" id="ARBA00023163"/>
    </source>
</evidence>
<dbReference type="AlphaFoldDB" id="A0AAW9NRL8"/>
<keyword evidence="7" id="KW-1185">Reference proteome</keyword>
<dbReference type="Proteomes" id="UP001344888">
    <property type="component" value="Unassembled WGS sequence"/>
</dbReference>